<keyword evidence="4 5" id="KW-0560">Oxidoreductase</keyword>
<organism evidence="8 9">
    <name type="scientific">Agrilutibacter solisilvae</name>
    <dbReference type="NCBI Taxonomy" id="2763317"/>
    <lineage>
        <taxon>Bacteria</taxon>
        <taxon>Pseudomonadati</taxon>
        <taxon>Pseudomonadota</taxon>
        <taxon>Gammaproteobacteria</taxon>
        <taxon>Lysobacterales</taxon>
        <taxon>Lysobacteraceae</taxon>
        <taxon>Agrilutibacter</taxon>
    </lineage>
</organism>
<dbReference type="InterPro" id="IPR036291">
    <property type="entry name" value="NAD(P)-bd_dom_sf"/>
</dbReference>
<dbReference type="GO" id="GO:0051287">
    <property type="term" value="F:NAD binding"/>
    <property type="evidence" value="ECO:0007669"/>
    <property type="project" value="InterPro"/>
</dbReference>
<evidence type="ECO:0000256" key="3">
    <source>
        <dbReference type="ARBA" id="ARBA00022857"/>
    </source>
</evidence>
<keyword evidence="5" id="KW-0963">Cytoplasm</keyword>
<evidence type="ECO:0000313" key="8">
    <source>
        <dbReference type="EMBL" id="QSX78025.1"/>
    </source>
</evidence>
<proteinExistence type="inferred from homology"/>
<dbReference type="EMBL" id="CP071518">
    <property type="protein sequence ID" value="QSX78025.1"/>
    <property type="molecule type" value="Genomic_DNA"/>
</dbReference>
<dbReference type="PANTHER" id="PTHR32338">
    <property type="entry name" value="N-ACETYL-GAMMA-GLUTAMYL-PHOSPHATE REDUCTASE, CHLOROPLASTIC-RELATED-RELATED"/>
    <property type="match status" value="1"/>
</dbReference>
<comment type="subcellular location">
    <subcellularLocation>
        <location evidence="5">Cytoplasm</location>
    </subcellularLocation>
</comment>
<evidence type="ECO:0000256" key="2">
    <source>
        <dbReference type="ARBA" id="ARBA00022605"/>
    </source>
</evidence>
<evidence type="ECO:0000256" key="1">
    <source>
        <dbReference type="ARBA" id="ARBA00022571"/>
    </source>
</evidence>
<evidence type="ECO:0000259" key="7">
    <source>
        <dbReference type="SMART" id="SM00859"/>
    </source>
</evidence>
<dbReference type="Gene3D" id="3.30.360.10">
    <property type="entry name" value="Dihydrodipicolinate Reductase, domain 2"/>
    <property type="match status" value="1"/>
</dbReference>
<name>A0A975ASJ4_9GAMM</name>
<dbReference type="GO" id="GO:0005737">
    <property type="term" value="C:cytoplasm"/>
    <property type="evidence" value="ECO:0007669"/>
    <property type="project" value="UniProtKB-SubCell"/>
</dbReference>
<dbReference type="CDD" id="cd24149">
    <property type="entry name" value="AGPR_N_ARG5_6_like"/>
    <property type="match status" value="1"/>
</dbReference>
<dbReference type="CDD" id="cd23936">
    <property type="entry name" value="AGPR_C_ARG5_6_like"/>
    <property type="match status" value="1"/>
</dbReference>
<feature type="active site" evidence="5 6">
    <location>
        <position position="142"/>
    </location>
</feature>
<comment type="similarity">
    <text evidence="5">Belongs to the NAGSA dehydrogenase family. Type 1 subfamily.</text>
</comment>
<evidence type="ECO:0000256" key="6">
    <source>
        <dbReference type="PROSITE-ProRule" id="PRU10010"/>
    </source>
</evidence>
<dbReference type="Proteomes" id="UP000639274">
    <property type="component" value="Chromosome"/>
</dbReference>
<comment type="function">
    <text evidence="5">Catalyzes the NADPH-dependent reduction of N-acetyl-5-glutamyl phosphate to yield N-acetyl-L-glutamate 5-semialdehyde.</text>
</comment>
<dbReference type="EC" id="1.2.1.38" evidence="5"/>
<gene>
    <name evidence="5" type="primary">argC</name>
    <name evidence="8" type="ORF">I8J32_015130</name>
</gene>
<keyword evidence="1 5" id="KW-0055">Arginine biosynthesis</keyword>
<accession>A0A975ASJ4</accession>
<comment type="catalytic activity">
    <reaction evidence="5">
        <text>N-acetyl-L-glutamate 5-semialdehyde + phosphate + NADP(+) = N-acetyl-L-glutamyl 5-phosphate + NADPH + H(+)</text>
        <dbReference type="Rhea" id="RHEA:21588"/>
        <dbReference type="ChEBI" id="CHEBI:15378"/>
        <dbReference type="ChEBI" id="CHEBI:29123"/>
        <dbReference type="ChEBI" id="CHEBI:43474"/>
        <dbReference type="ChEBI" id="CHEBI:57783"/>
        <dbReference type="ChEBI" id="CHEBI:57936"/>
        <dbReference type="ChEBI" id="CHEBI:58349"/>
        <dbReference type="EC" id="1.2.1.38"/>
    </reaction>
</comment>
<keyword evidence="9" id="KW-1185">Reference proteome</keyword>
<dbReference type="GO" id="GO:0006526">
    <property type="term" value="P:L-arginine biosynthetic process"/>
    <property type="evidence" value="ECO:0007669"/>
    <property type="project" value="UniProtKB-UniRule"/>
</dbReference>
<dbReference type="KEGG" id="lsf:I8J32_015130"/>
<dbReference type="InterPro" id="IPR000534">
    <property type="entry name" value="Semialdehyde_DH_NAD-bd"/>
</dbReference>
<dbReference type="AlphaFoldDB" id="A0A975ASJ4"/>
<comment type="pathway">
    <text evidence="5">Amino-acid biosynthesis; L-arginine biosynthesis; N(2)-acetyl-L-ornithine from L-glutamate: step 3/4.</text>
</comment>
<reference evidence="8 9" key="1">
    <citation type="submission" date="2021-03" db="EMBL/GenBank/DDBJ databases">
        <title>Lysobacter sp. nov. isolated from soil of gangwondo yeongwol, south Korea.</title>
        <authorList>
            <person name="Kim K.R."/>
            <person name="Kim K.H."/>
            <person name="Jeon C.O."/>
        </authorList>
    </citation>
    <scope>NUCLEOTIDE SEQUENCE [LARGE SCALE GENOMIC DNA]</scope>
    <source>
        <strain evidence="8 9">R19</strain>
    </source>
</reference>
<sequence>MTEHSPQTSTRRRIGIVGARGHVGSELIRLVAAHPALDLAFVSSRERAGQRLDAHEPGYSGDLVYGSLGPQDVAGQGVDAVVLALPNGKAAPFVEAIDGMAPGTWVVDLSADYRFDDRWYYGLPELTRDRRDARRRISNPGCYATAMQLAIAPLRDALDGPVQCFGVSGYSGAGTTPSDKNDPDKLRDNLMPYALTGHVHEREVSRQLGHPVEFMPHVAPHFRGLTITANLHLRDPIERSAAVARYRGFYADEPLVRVAEDAPWVSAIAGAHHVEIGGFAVSEDARRLVVVATIDNLLKGAATQALQNLNLAFGLDETLGIPV</sequence>
<dbReference type="InterPro" id="IPR000706">
    <property type="entry name" value="AGPR_type-1"/>
</dbReference>
<dbReference type="Pfam" id="PF01118">
    <property type="entry name" value="Semialdhyde_dh"/>
    <property type="match status" value="1"/>
</dbReference>
<keyword evidence="2 5" id="KW-0028">Amino-acid biosynthesis</keyword>
<evidence type="ECO:0000256" key="5">
    <source>
        <dbReference type="HAMAP-Rule" id="MF_00150"/>
    </source>
</evidence>
<keyword evidence="3 5" id="KW-0521">NADP</keyword>
<dbReference type="GO" id="GO:0070401">
    <property type="term" value="F:NADP+ binding"/>
    <property type="evidence" value="ECO:0007669"/>
    <property type="project" value="InterPro"/>
</dbReference>
<evidence type="ECO:0000313" key="9">
    <source>
        <dbReference type="Proteomes" id="UP000639274"/>
    </source>
</evidence>
<dbReference type="SMART" id="SM00859">
    <property type="entry name" value="Semialdhyde_dh"/>
    <property type="match status" value="1"/>
</dbReference>
<dbReference type="PANTHER" id="PTHR32338:SF10">
    <property type="entry name" value="N-ACETYL-GAMMA-GLUTAMYL-PHOSPHATE REDUCTASE, CHLOROPLASTIC-RELATED"/>
    <property type="match status" value="1"/>
</dbReference>
<feature type="domain" description="Semialdehyde dehydrogenase NAD-binding" evidence="7">
    <location>
        <begin position="13"/>
        <end position="134"/>
    </location>
</feature>
<dbReference type="Gene3D" id="3.40.50.720">
    <property type="entry name" value="NAD(P)-binding Rossmann-like Domain"/>
    <property type="match status" value="1"/>
</dbReference>
<dbReference type="InterPro" id="IPR050085">
    <property type="entry name" value="AGPR"/>
</dbReference>
<evidence type="ECO:0000256" key="4">
    <source>
        <dbReference type="ARBA" id="ARBA00023002"/>
    </source>
</evidence>
<dbReference type="NCBIfam" id="TIGR01850">
    <property type="entry name" value="argC"/>
    <property type="match status" value="1"/>
</dbReference>
<dbReference type="SUPFAM" id="SSF51735">
    <property type="entry name" value="NAD(P)-binding Rossmann-fold domains"/>
    <property type="match status" value="1"/>
</dbReference>
<dbReference type="InterPro" id="IPR023013">
    <property type="entry name" value="AGPR_AS"/>
</dbReference>
<dbReference type="RefSeq" id="WP_200615948.1">
    <property type="nucleotide sequence ID" value="NZ_CP071518.1"/>
</dbReference>
<dbReference type="PROSITE" id="PS01224">
    <property type="entry name" value="ARGC"/>
    <property type="match status" value="1"/>
</dbReference>
<dbReference type="SUPFAM" id="SSF55347">
    <property type="entry name" value="Glyceraldehyde-3-phosphate dehydrogenase-like, C-terminal domain"/>
    <property type="match status" value="1"/>
</dbReference>
<dbReference type="HAMAP" id="MF_00150">
    <property type="entry name" value="ArgC_type1"/>
    <property type="match status" value="1"/>
</dbReference>
<dbReference type="Pfam" id="PF22698">
    <property type="entry name" value="Semialdhyde_dhC_1"/>
    <property type="match status" value="1"/>
</dbReference>
<dbReference type="GO" id="GO:0003942">
    <property type="term" value="F:N-acetyl-gamma-glutamyl-phosphate reductase activity"/>
    <property type="evidence" value="ECO:0007669"/>
    <property type="project" value="UniProtKB-UniRule"/>
</dbReference>
<protein>
    <recommendedName>
        <fullName evidence="5">N-acetyl-gamma-glutamyl-phosphate reductase</fullName>
        <shortName evidence="5">AGPR</shortName>
        <ecNumber evidence="5">1.2.1.38</ecNumber>
    </recommendedName>
    <alternativeName>
        <fullName evidence="5">N-acetyl-glutamate semialdehyde dehydrogenase</fullName>
        <shortName evidence="5">NAGSA dehydrogenase</shortName>
    </alternativeName>
</protein>
<dbReference type="InterPro" id="IPR058924">
    <property type="entry name" value="AGPR_dimerisation_dom"/>
</dbReference>